<dbReference type="OrthoDB" id="1882251at2759"/>
<dbReference type="RefSeq" id="XP_004501784.2">
    <property type="nucleotide sequence ID" value="XM_004501727.2"/>
</dbReference>
<gene>
    <name evidence="2" type="primary">LOC101502252</name>
</gene>
<dbReference type="PANTHER" id="PTHR33527">
    <property type="entry name" value="OS07G0274300 PROTEIN"/>
    <property type="match status" value="1"/>
</dbReference>
<dbReference type="Proteomes" id="UP000087171">
    <property type="component" value="Chromosome Ca5"/>
</dbReference>
<dbReference type="PANTHER" id="PTHR33527:SF42">
    <property type="entry name" value="RRM DOMAIN-CONTAINING PROTEIN"/>
    <property type="match status" value="1"/>
</dbReference>
<reference evidence="1" key="1">
    <citation type="journal article" date="2013" name="Nat. Biotechnol.">
        <title>Draft genome sequence of chickpea (Cicer arietinum) provides a resource for trait improvement.</title>
        <authorList>
            <person name="Varshney R.K."/>
            <person name="Song C."/>
            <person name="Saxena R.K."/>
            <person name="Azam S."/>
            <person name="Yu S."/>
            <person name="Sharpe A.G."/>
            <person name="Cannon S."/>
            <person name="Baek J."/>
            <person name="Rosen B.D."/>
            <person name="Tar'an B."/>
            <person name="Millan T."/>
            <person name="Zhang X."/>
            <person name="Ramsay L.D."/>
            <person name="Iwata A."/>
            <person name="Wang Y."/>
            <person name="Nelson W."/>
            <person name="Farmer A.D."/>
            <person name="Gaur P.M."/>
            <person name="Soderlund C."/>
            <person name="Penmetsa R.V."/>
            <person name="Xu C."/>
            <person name="Bharti A.K."/>
            <person name="He W."/>
            <person name="Winter P."/>
            <person name="Zhao S."/>
            <person name="Hane J.K."/>
            <person name="Carrasquilla-Garcia N."/>
            <person name="Condie J.A."/>
            <person name="Upadhyaya H.D."/>
            <person name="Luo M.C."/>
            <person name="Thudi M."/>
            <person name="Gowda C.L."/>
            <person name="Singh N.P."/>
            <person name="Lichtenzveig J."/>
            <person name="Gali K.K."/>
            <person name="Rubio J."/>
            <person name="Nadarajan N."/>
            <person name="Dolezel J."/>
            <person name="Bansal K.C."/>
            <person name="Xu X."/>
            <person name="Edwards D."/>
            <person name="Zhang G."/>
            <person name="Kahl G."/>
            <person name="Gil J."/>
            <person name="Singh K.B."/>
            <person name="Datta S.K."/>
            <person name="Jackson S.A."/>
            <person name="Wang J."/>
            <person name="Cook D.R."/>
        </authorList>
    </citation>
    <scope>NUCLEOTIDE SEQUENCE [LARGE SCALE GENOMIC DNA]</scope>
    <source>
        <strain evidence="1">cv. CDC Frontier</strain>
    </source>
</reference>
<protein>
    <submittedName>
        <fullName evidence="2">Uncharacterized protein LOC101502252</fullName>
    </submittedName>
</protein>
<sequence length="270" mass="31091">MDREIFSCLVIKLGRSPSQSLLVMALWLWLEYIGYPNLVSKLIDLPRILINLVAQEAVSCLNCLEFDDFHIPYNGVLTLTSALMQKEISLQLFKLKKFTAIAGIKNVLNKICARIFKDILLRILGSPYMGKLLPYAYRPVIVPGFPHRLFGDFNSPPTNFVQLDLSDPRIWNKNRLFDDVLDGEKTIFLTFSRGFPVTEEEVKFVFTSTFGINCIKNLQMGNKGLRDQTLFATMVVNDVETLDRILNGKHIAKFRINGKHIWARKYERRE</sequence>
<keyword evidence="1" id="KW-1185">Reference proteome</keyword>
<organism evidence="1 2">
    <name type="scientific">Cicer arietinum</name>
    <name type="common">Chickpea</name>
    <name type="synonym">Garbanzo</name>
    <dbReference type="NCBI Taxonomy" id="3827"/>
    <lineage>
        <taxon>Eukaryota</taxon>
        <taxon>Viridiplantae</taxon>
        <taxon>Streptophyta</taxon>
        <taxon>Embryophyta</taxon>
        <taxon>Tracheophyta</taxon>
        <taxon>Spermatophyta</taxon>
        <taxon>Magnoliopsida</taxon>
        <taxon>eudicotyledons</taxon>
        <taxon>Gunneridae</taxon>
        <taxon>Pentapetalae</taxon>
        <taxon>rosids</taxon>
        <taxon>fabids</taxon>
        <taxon>Fabales</taxon>
        <taxon>Fabaceae</taxon>
        <taxon>Papilionoideae</taxon>
        <taxon>50 kb inversion clade</taxon>
        <taxon>NPAAA clade</taxon>
        <taxon>Hologalegina</taxon>
        <taxon>IRL clade</taxon>
        <taxon>Cicereae</taxon>
        <taxon>Cicer</taxon>
    </lineage>
</organism>
<dbReference type="eggNOG" id="ENOG502RF4V">
    <property type="taxonomic scope" value="Eukaryota"/>
</dbReference>
<evidence type="ECO:0000313" key="2">
    <source>
        <dbReference type="RefSeq" id="XP_004501784.2"/>
    </source>
</evidence>
<accession>A0A1S2YA58</accession>
<reference evidence="2" key="2">
    <citation type="submission" date="2025-08" db="UniProtKB">
        <authorList>
            <consortium name="RefSeq"/>
        </authorList>
    </citation>
    <scope>IDENTIFICATION</scope>
    <source>
        <tissue evidence="2">Etiolated seedlings</tissue>
    </source>
</reference>
<evidence type="ECO:0000313" key="1">
    <source>
        <dbReference type="Proteomes" id="UP000087171"/>
    </source>
</evidence>
<dbReference type="AlphaFoldDB" id="A0A1S2YA58"/>
<name>A0A1S2YA58_CICAR</name>
<dbReference type="PaxDb" id="3827-XP_004501784.1"/>
<dbReference type="KEGG" id="cam:101502252"/>
<proteinExistence type="predicted"/>
<dbReference type="STRING" id="3827.A0A1S2YA58"/>